<keyword evidence="2" id="KW-0472">Membrane</keyword>
<reference evidence="3" key="1">
    <citation type="journal article" date="2022" name="Int. J. Mol. Sci.">
        <title>Draft Genome of Tanacetum Coccineum: Genomic Comparison of Closely Related Tanacetum-Family Plants.</title>
        <authorList>
            <person name="Yamashiro T."/>
            <person name="Shiraishi A."/>
            <person name="Nakayama K."/>
            <person name="Satake H."/>
        </authorList>
    </citation>
    <scope>NUCLEOTIDE SEQUENCE</scope>
</reference>
<dbReference type="EMBL" id="BQNB010017175">
    <property type="protein sequence ID" value="GJT60177.1"/>
    <property type="molecule type" value="Genomic_DNA"/>
</dbReference>
<keyword evidence="4" id="KW-1185">Reference proteome</keyword>
<feature type="compositionally biased region" description="Basic and acidic residues" evidence="1">
    <location>
        <begin position="194"/>
        <end position="212"/>
    </location>
</feature>
<feature type="transmembrane region" description="Helical" evidence="2">
    <location>
        <begin position="42"/>
        <end position="60"/>
    </location>
</feature>
<gene>
    <name evidence="3" type="ORF">Tco_1003710</name>
</gene>
<dbReference type="Proteomes" id="UP001151760">
    <property type="component" value="Unassembled WGS sequence"/>
</dbReference>
<protein>
    <submittedName>
        <fullName evidence="3">Uncharacterized protein</fullName>
    </submittedName>
</protein>
<evidence type="ECO:0000313" key="4">
    <source>
        <dbReference type="Proteomes" id="UP001151760"/>
    </source>
</evidence>
<sequence length="438" mass="49260">MVKAQLLKAKLEQCSGTIVAIFYVVCVVPSAVSVRLFDSSNFARAFAFSPVFFLLLPYVVEMPADPWVLLETKDRGDLKLDLKTRGMLMLDALTDVGVKTVNVFGASVAELTEGYKKDEKLLPEQDKGKILAYGNLSAGKGWKSMEEYVLYQDDTWEEPSLIMNISSISEIIKPTFKGRLKAFPEKLAYLTTPPKDDETPPDKEATNEEEGPKSLAPETPFTSHIYQPSKSSSVPFPSRLKKQNKDDEREKFLPIFKHIQINLSFLEALNQIPKGAKLEHEHVVQRTFLTGFLAQSVRFSNTDALNSPYLLVIITEMSQSKQHERRGEERRDKNKRLDHLKQDQTIVVIKRFSKRKKVFKERKKTEKFVQREEVVPKVDDVSLVDGIFDGAFGGDGEEDVVMGKGVAVTSSSLEILTKSCLGGIMVSLIFLEGLEEEA</sequence>
<accession>A0ABQ5FBQ1</accession>
<name>A0ABQ5FBQ1_9ASTR</name>
<comment type="caution">
    <text evidence="3">The sequence shown here is derived from an EMBL/GenBank/DDBJ whole genome shotgun (WGS) entry which is preliminary data.</text>
</comment>
<proteinExistence type="predicted"/>
<evidence type="ECO:0000256" key="2">
    <source>
        <dbReference type="SAM" id="Phobius"/>
    </source>
</evidence>
<feature type="transmembrane region" description="Helical" evidence="2">
    <location>
        <begin position="16"/>
        <end position="36"/>
    </location>
</feature>
<feature type="compositionally biased region" description="Polar residues" evidence="1">
    <location>
        <begin position="220"/>
        <end position="235"/>
    </location>
</feature>
<keyword evidence="2" id="KW-0812">Transmembrane</keyword>
<keyword evidence="2" id="KW-1133">Transmembrane helix</keyword>
<evidence type="ECO:0000256" key="1">
    <source>
        <dbReference type="SAM" id="MobiDB-lite"/>
    </source>
</evidence>
<reference evidence="3" key="2">
    <citation type="submission" date="2022-01" db="EMBL/GenBank/DDBJ databases">
        <authorList>
            <person name="Yamashiro T."/>
            <person name="Shiraishi A."/>
            <person name="Satake H."/>
            <person name="Nakayama K."/>
        </authorList>
    </citation>
    <scope>NUCLEOTIDE SEQUENCE</scope>
</reference>
<feature type="region of interest" description="Disordered" evidence="1">
    <location>
        <begin position="188"/>
        <end position="243"/>
    </location>
</feature>
<evidence type="ECO:0000313" key="3">
    <source>
        <dbReference type="EMBL" id="GJT60177.1"/>
    </source>
</evidence>
<organism evidence="3 4">
    <name type="scientific">Tanacetum coccineum</name>
    <dbReference type="NCBI Taxonomy" id="301880"/>
    <lineage>
        <taxon>Eukaryota</taxon>
        <taxon>Viridiplantae</taxon>
        <taxon>Streptophyta</taxon>
        <taxon>Embryophyta</taxon>
        <taxon>Tracheophyta</taxon>
        <taxon>Spermatophyta</taxon>
        <taxon>Magnoliopsida</taxon>
        <taxon>eudicotyledons</taxon>
        <taxon>Gunneridae</taxon>
        <taxon>Pentapetalae</taxon>
        <taxon>asterids</taxon>
        <taxon>campanulids</taxon>
        <taxon>Asterales</taxon>
        <taxon>Asteraceae</taxon>
        <taxon>Asteroideae</taxon>
        <taxon>Anthemideae</taxon>
        <taxon>Anthemidinae</taxon>
        <taxon>Tanacetum</taxon>
    </lineage>
</organism>